<name>A0ABQ9WV52_9EUKA</name>
<accession>A0ABQ9WV52</accession>
<organism evidence="1 2">
    <name type="scientific">Blattamonas nauphoetae</name>
    <dbReference type="NCBI Taxonomy" id="2049346"/>
    <lineage>
        <taxon>Eukaryota</taxon>
        <taxon>Metamonada</taxon>
        <taxon>Preaxostyla</taxon>
        <taxon>Oxymonadida</taxon>
        <taxon>Blattamonas</taxon>
    </lineage>
</organism>
<evidence type="ECO:0000313" key="2">
    <source>
        <dbReference type="Proteomes" id="UP001281761"/>
    </source>
</evidence>
<proteinExistence type="predicted"/>
<dbReference type="Proteomes" id="UP001281761">
    <property type="component" value="Unassembled WGS sequence"/>
</dbReference>
<evidence type="ECO:0000313" key="1">
    <source>
        <dbReference type="EMBL" id="KAK2943373.1"/>
    </source>
</evidence>
<comment type="caution">
    <text evidence="1">The sequence shown here is derived from an EMBL/GenBank/DDBJ whole genome shotgun (WGS) entry which is preliminary data.</text>
</comment>
<protein>
    <submittedName>
        <fullName evidence="1">Uncharacterized protein</fullName>
    </submittedName>
</protein>
<gene>
    <name evidence="1" type="ORF">BLNAU_21683</name>
</gene>
<keyword evidence="2" id="KW-1185">Reference proteome</keyword>
<sequence>MIYHINSNSLSPLSLDGCHTLLRGHSRTAPFWKTMHGSLDHLLPSAAVCVTSLPFVPALPSICACPPFHLCLPSLPFVPALPSICACPPFHLCLPSLPFVPALPSVCACPPFHLCLPSLPFVPALPSICACPPFHLCLPILLPFSHFVHCRLTFLFRFPELGWTVNDVQQTSALPLQLALLDRALSEAYKRRSHSRGVSARLAVTFRSRGFLHALTWSV</sequence>
<dbReference type="EMBL" id="JARBJD010000349">
    <property type="protein sequence ID" value="KAK2943373.1"/>
    <property type="molecule type" value="Genomic_DNA"/>
</dbReference>
<reference evidence="1 2" key="1">
    <citation type="journal article" date="2022" name="bioRxiv">
        <title>Genomics of Preaxostyla Flagellates Illuminates Evolutionary Transitions and the Path Towards Mitochondrial Loss.</title>
        <authorList>
            <person name="Novak L.V.F."/>
            <person name="Treitli S.C."/>
            <person name="Pyrih J."/>
            <person name="Halakuc P."/>
            <person name="Pipaliya S.V."/>
            <person name="Vacek V."/>
            <person name="Brzon O."/>
            <person name="Soukal P."/>
            <person name="Eme L."/>
            <person name="Dacks J.B."/>
            <person name="Karnkowska A."/>
            <person name="Elias M."/>
            <person name="Hampl V."/>
        </authorList>
    </citation>
    <scope>NUCLEOTIDE SEQUENCE [LARGE SCALE GENOMIC DNA]</scope>
    <source>
        <strain evidence="1">NAU3</strain>
        <tissue evidence="1">Gut</tissue>
    </source>
</reference>